<evidence type="ECO:0000256" key="2">
    <source>
        <dbReference type="ARBA" id="ARBA00022729"/>
    </source>
</evidence>
<evidence type="ECO:0000313" key="5">
    <source>
        <dbReference type="EMBL" id="PAU78665.1"/>
    </source>
</evidence>
<dbReference type="InterPro" id="IPR024930">
    <property type="entry name" value="Skp_dom_sf"/>
</dbReference>
<dbReference type="AlphaFoldDB" id="A0A2A2F211"/>
<dbReference type="InterPro" id="IPR005632">
    <property type="entry name" value="Chaperone_Skp"/>
</dbReference>
<accession>A0A2A2F211</accession>
<reference evidence="5 6" key="1">
    <citation type="submission" date="2017-08" db="EMBL/GenBank/DDBJ databases">
        <title>Halovibrio sewagensis sp. nov., isolated from wastewater of high salinity.</title>
        <authorList>
            <person name="Dong X."/>
            <person name="Zhang G."/>
        </authorList>
    </citation>
    <scope>NUCLEOTIDE SEQUENCE [LARGE SCALE GENOMIC DNA]</scope>
    <source>
        <strain evidence="5 6">YL5-2</strain>
    </source>
</reference>
<gene>
    <name evidence="5" type="ORF">CK501_13330</name>
</gene>
<evidence type="ECO:0000256" key="3">
    <source>
        <dbReference type="SAM" id="Coils"/>
    </source>
</evidence>
<dbReference type="GO" id="GO:0005829">
    <property type="term" value="C:cytosol"/>
    <property type="evidence" value="ECO:0007669"/>
    <property type="project" value="TreeGrafter"/>
</dbReference>
<keyword evidence="6" id="KW-1185">Reference proteome</keyword>
<comment type="similarity">
    <text evidence="1">Belongs to the Skp family.</text>
</comment>
<feature type="coiled-coil region" evidence="3">
    <location>
        <begin position="55"/>
        <end position="126"/>
    </location>
</feature>
<dbReference type="GO" id="GO:0051082">
    <property type="term" value="F:unfolded protein binding"/>
    <property type="evidence" value="ECO:0007669"/>
    <property type="project" value="InterPro"/>
</dbReference>
<evidence type="ECO:0008006" key="7">
    <source>
        <dbReference type="Google" id="ProtNLM"/>
    </source>
</evidence>
<name>A0A2A2F211_9GAMM</name>
<dbReference type="PANTHER" id="PTHR35089">
    <property type="entry name" value="CHAPERONE PROTEIN SKP"/>
    <property type="match status" value="1"/>
</dbReference>
<keyword evidence="3" id="KW-0175">Coiled coil</keyword>
<dbReference type="Proteomes" id="UP000218896">
    <property type="component" value="Unassembled WGS sequence"/>
</dbReference>
<keyword evidence="2 4" id="KW-0732">Signal</keyword>
<dbReference type="SMART" id="SM00935">
    <property type="entry name" value="OmpH"/>
    <property type="match status" value="1"/>
</dbReference>
<evidence type="ECO:0000256" key="4">
    <source>
        <dbReference type="SAM" id="SignalP"/>
    </source>
</evidence>
<feature type="signal peptide" evidence="4">
    <location>
        <begin position="1"/>
        <end position="32"/>
    </location>
</feature>
<sequence>MTNINTGRQSMKRMLTVAAALLMLAASVPALAQERIGVVNLREAVFSSDAGAEFGDVIQGQLKEEQNAISQLESEAQEMQQRLESDGAMMNESEREDLQSRFEQKVQEYQQRRARFQQAVNQRQQQFLQQSRPAVDSAMETLLEEHDLDIVIPAEAVIYAKPDMDLTDEMVELLNEQAGNGNTDNNN</sequence>
<dbReference type="Gene3D" id="3.30.910.20">
    <property type="entry name" value="Skp domain"/>
    <property type="match status" value="1"/>
</dbReference>
<evidence type="ECO:0000256" key="1">
    <source>
        <dbReference type="ARBA" id="ARBA00009091"/>
    </source>
</evidence>
<dbReference type="GO" id="GO:0050821">
    <property type="term" value="P:protein stabilization"/>
    <property type="evidence" value="ECO:0007669"/>
    <property type="project" value="TreeGrafter"/>
</dbReference>
<feature type="chain" id="PRO_5013172233" description="Periplasmic chaperone for outer membrane proteins Skp" evidence="4">
    <location>
        <begin position="33"/>
        <end position="187"/>
    </location>
</feature>
<organism evidence="5 6">
    <name type="scientific">Halovibrio salipaludis</name>
    <dbReference type="NCBI Taxonomy" id="2032626"/>
    <lineage>
        <taxon>Bacteria</taxon>
        <taxon>Pseudomonadati</taxon>
        <taxon>Pseudomonadota</taxon>
        <taxon>Gammaproteobacteria</taxon>
        <taxon>Oceanospirillales</taxon>
        <taxon>Halomonadaceae</taxon>
        <taxon>Halovibrio</taxon>
    </lineage>
</organism>
<dbReference type="Pfam" id="PF03938">
    <property type="entry name" value="OmpH"/>
    <property type="match status" value="1"/>
</dbReference>
<dbReference type="SUPFAM" id="SSF111384">
    <property type="entry name" value="OmpH-like"/>
    <property type="match status" value="1"/>
</dbReference>
<dbReference type="EMBL" id="NSKD01000007">
    <property type="protein sequence ID" value="PAU78665.1"/>
    <property type="molecule type" value="Genomic_DNA"/>
</dbReference>
<protein>
    <recommendedName>
        <fullName evidence="7">Periplasmic chaperone for outer membrane proteins Skp</fullName>
    </recommendedName>
</protein>
<comment type="caution">
    <text evidence="5">The sequence shown here is derived from an EMBL/GenBank/DDBJ whole genome shotgun (WGS) entry which is preliminary data.</text>
</comment>
<dbReference type="PANTHER" id="PTHR35089:SF1">
    <property type="entry name" value="CHAPERONE PROTEIN SKP"/>
    <property type="match status" value="1"/>
</dbReference>
<evidence type="ECO:0000313" key="6">
    <source>
        <dbReference type="Proteomes" id="UP000218896"/>
    </source>
</evidence>
<proteinExistence type="inferred from homology"/>